<accession>A0A7Y9XWP2</accession>
<evidence type="ECO:0008006" key="3">
    <source>
        <dbReference type="Google" id="ProtNLM"/>
    </source>
</evidence>
<keyword evidence="2" id="KW-1185">Reference proteome</keyword>
<proteinExistence type="predicted"/>
<dbReference type="Pfam" id="PF10983">
    <property type="entry name" value="DUF2793"/>
    <property type="match status" value="1"/>
</dbReference>
<protein>
    <recommendedName>
        <fullName evidence="3">DUF2793 domain-containing protein</fullName>
    </recommendedName>
</protein>
<gene>
    <name evidence="1" type="ORF">FHS75_001007</name>
</gene>
<dbReference type="AlphaFoldDB" id="A0A7Y9XWP2"/>
<dbReference type="Proteomes" id="UP000522081">
    <property type="component" value="Unassembled WGS sequence"/>
</dbReference>
<dbReference type="InterPro" id="IPR021251">
    <property type="entry name" value="DUF2793"/>
</dbReference>
<organism evidence="1 2">
    <name type="scientific">Novosphingobium marinum</name>
    <dbReference type="NCBI Taxonomy" id="1514948"/>
    <lineage>
        <taxon>Bacteria</taxon>
        <taxon>Pseudomonadati</taxon>
        <taxon>Pseudomonadota</taxon>
        <taxon>Alphaproteobacteria</taxon>
        <taxon>Sphingomonadales</taxon>
        <taxon>Sphingomonadaceae</taxon>
        <taxon>Novosphingobium</taxon>
    </lineage>
</organism>
<dbReference type="RefSeq" id="WP_179406648.1">
    <property type="nucleotide sequence ID" value="NZ_BMGF01000006.1"/>
</dbReference>
<comment type="caution">
    <text evidence="1">The sequence shown here is derived from an EMBL/GenBank/DDBJ whole genome shotgun (WGS) entry which is preliminary data.</text>
</comment>
<dbReference type="EMBL" id="JACBZF010000002">
    <property type="protein sequence ID" value="NYH94688.1"/>
    <property type="molecule type" value="Genomic_DNA"/>
</dbReference>
<evidence type="ECO:0000313" key="2">
    <source>
        <dbReference type="Proteomes" id="UP000522081"/>
    </source>
</evidence>
<evidence type="ECO:0000313" key="1">
    <source>
        <dbReference type="EMBL" id="NYH94688.1"/>
    </source>
</evidence>
<name>A0A7Y9XWP2_9SPHN</name>
<sequence length="152" mass="16162">MSDPIVFDATSPRLALPLLYSGQAQKEFYVNEAFAIIDALLHGSVEGTSPAPPETPIDGTGWIVGAGATGEWSGRDGTIACQQSGQWLYVSPRDGMRLLDRSTGQQVHYLNGWQRVESPAEPSGGSNVDTEARQAIVELMAALKGAGIFAQD</sequence>
<reference evidence="1 2" key="1">
    <citation type="submission" date="2020-07" db="EMBL/GenBank/DDBJ databases">
        <title>Genomic Encyclopedia of Type Strains, Phase IV (KMG-IV): sequencing the most valuable type-strain genomes for metagenomic binning, comparative biology and taxonomic classification.</title>
        <authorList>
            <person name="Goeker M."/>
        </authorList>
    </citation>
    <scope>NUCLEOTIDE SEQUENCE [LARGE SCALE GENOMIC DNA]</scope>
    <source>
        <strain evidence="1 2">DSM 29043</strain>
    </source>
</reference>